<dbReference type="InterPro" id="IPR051449">
    <property type="entry name" value="ABC-2_transporter_component"/>
</dbReference>
<proteinExistence type="predicted"/>
<reference evidence="8 9" key="1">
    <citation type="submission" date="2018-03" db="EMBL/GenBank/DDBJ databases">
        <title>Draft Genome Sequences of the Obligatory Marine Myxobacteria Enhygromyxa salina SWB007.</title>
        <authorList>
            <person name="Poehlein A."/>
            <person name="Moghaddam J.A."/>
            <person name="Harms H."/>
            <person name="Alanjari M."/>
            <person name="Koenig G.M."/>
            <person name="Daniel R."/>
            <person name="Schaeberle T.F."/>
        </authorList>
    </citation>
    <scope>NUCLEOTIDE SEQUENCE [LARGE SCALE GENOMIC DNA]</scope>
    <source>
        <strain evidence="8 9">SWB007</strain>
    </source>
</reference>
<evidence type="ECO:0000256" key="6">
    <source>
        <dbReference type="SAM" id="Phobius"/>
    </source>
</evidence>
<evidence type="ECO:0000256" key="3">
    <source>
        <dbReference type="ARBA" id="ARBA00022692"/>
    </source>
</evidence>
<dbReference type="OrthoDB" id="5500847at2"/>
<protein>
    <submittedName>
        <fullName evidence="8">ABC-2 family transporter protein</fullName>
    </submittedName>
</protein>
<dbReference type="Pfam" id="PF12698">
    <property type="entry name" value="ABC2_membrane_3"/>
    <property type="match status" value="1"/>
</dbReference>
<keyword evidence="2" id="KW-1003">Cell membrane</keyword>
<dbReference type="GO" id="GO:0005886">
    <property type="term" value="C:plasma membrane"/>
    <property type="evidence" value="ECO:0007669"/>
    <property type="project" value="UniProtKB-SubCell"/>
</dbReference>
<comment type="caution">
    <text evidence="8">The sequence shown here is derived from an EMBL/GenBank/DDBJ whole genome shotgun (WGS) entry which is preliminary data.</text>
</comment>
<organism evidence="8 9">
    <name type="scientific">Enhygromyxa salina</name>
    <dbReference type="NCBI Taxonomy" id="215803"/>
    <lineage>
        <taxon>Bacteria</taxon>
        <taxon>Pseudomonadati</taxon>
        <taxon>Myxococcota</taxon>
        <taxon>Polyangia</taxon>
        <taxon>Nannocystales</taxon>
        <taxon>Nannocystaceae</taxon>
        <taxon>Enhygromyxa</taxon>
    </lineage>
</organism>
<name>A0A2S9Y0J2_9BACT</name>
<dbReference type="GO" id="GO:0140359">
    <property type="term" value="F:ABC-type transporter activity"/>
    <property type="evidence" value="ECO:0007669"/>
    <property type="project" value="InterPro"/>
</dbReference>
<keyword evidence="3 6" id="KW-0812">Transmembrane</keyword>
<dbReference type="AlphaFoldDB" id="A0A2S9Y0J2"/>
<keyword evidence="5 6" id="KW-0472">Membrane</keyword>
<feature type="transmembrane region" description="Helical" evidence="6">
    <location>
        <begin position="283"/>
        <end position="306"/>
    </location>
</feature>
<evidence type="ECO:0000256" key="5">
    <source>
        <dbReference type="ARBA" id="ARBA00023136"/>
    </source>
</evidence>
<feature type="transmembrane region" description="Helical" evidence="6">
    <location>
        <begin position="210"/>
        <end position="227"/>
    </location>
</feature>
<accession>A0A2S9Y0J2</accession>
<feature type="transmembrane region" description="Helical" evidence="6">
    <location>
        <begin position="255"/>
        <end position="277"/>
    </location>
</feature>
<gene>
    <name evidence="8" type="ORF">ENSA7_65750</name>
</gene>
<dbReference type="Proteomes" id="UP000238823">
    <property type="component" value="Unassembled WGS sequence"/>
</dbReference>
<feature type="transmembrane region" description="Helical" evidence="6">
    <location>
        <begin position="318"/>
        <end position="337"/>
    </location>
</feature>
<dbReference type="EMBL" id="PVNL01000124">
    <property type="protein sequence ID" value="PRP98632.1"/>
    <property type="molecule type" value="Genomic_DNA"/>
</dbReference>
<evidence type="ECO:0000256" key="1">
    <source>
        <dbReference type="ARBA" id="ARBA00004651"/>
    </source>
</evidence>
<dbReference type="RefSeq" id="WP_146158418.1">
    <property type="nucleotide sequence ID" value="NZ_PVNL01000124.1"/>
</dbReference>
<evidence type="ECO:0000256" key="2">
    <source>
        <dbReference type="ARBA" id="ARBA00022475"/>
    </source>
</evidence>
<evidence type="ECO:0000313" key="9">
    <source>
        <dbReference type="Proteomes" id="UP000238823"/>
    </source>
</evidence>
<feature type="domain" description="ABC-2 type transporter transmembrane" evidence="7">
    <location>
        <begin position="27"/>
        <end position="388"/>
    </location>
</feature>
<evidence type="ECO:0000256" key="4">
    <source>
        <dbReference type="ARBA" id="ARBA00022989"/>
    </source>
</evidence>
<comment type="subcellular location">
    <subcellularLocation>
        <location evidence="1">Cell membrane</location>
        <topology evidence="1">Multi-pass membrane protein</topology>
    </subcellularLocation>
</comment>
<dbReference type="InterPro" id="IPR013525">
    <property type="entry name" value="ABC2_TM"/>
</dbReference>
<feature type="transmembrane region" description="Helical" evidence="6">
    <location>
        <begin position="25"/>
        <end position="44"/>
    </location>
</feature>
<dbReference type="Gene3D" id="3.40.1710.10">
    <property type="entry name" value="abc type-2 transporter like domain"/>
    <property type="match status" value="1"/>
</dbReference>
<evidence type="ECO:0000313" key="8">
    <source>
        <dbReference type="EMBL" id="PRP98632.1"/>
    </source>
</evidence>
<dbReference type="PANTHER" id="PTHR30294:SF38">
    <property type="entry name" value="TRANSPORT PERMEASE PROTEIN"/>
    <property type="match status" value="1"/>
</dbReference>
<feature type="transmembrane region" description="Helical" evidence="6">
    <location>
        <begin position="374"/>
        <end position="392"/>
    </location>
</feature>
<evidence type="ECO:0000259" key="7">
    <source>
        <dbReference type="Pfam" id="PF12698"/>
    </source>
</evidence>
<keyword evidence="4 6" id="KW-1133">Transmembrane helix</keyword>
<sequence>MASATARAIAALISKDLRLLMRDRGAVFLTFAWPLVLASFFGALGPGFGAQLDDGDADRAAAMTVLIVDEDHSRASEALVAELDADPRVTLAPAELDTARERVRTGEHPAYVHIAAGFGAAPSVLEPTAASPAPGRAVELGVDPRRRSEAELLTNATQLAAWRALARGLPNADATAPIEAVEIEFQTVHAAVRGPVARPPSPYAVTFPQGIIWAVLACAATFAVSLVEERKRGTLLRLAVAPVSRLTILAGKAGACLVAIVVMQITLVLAAVIGFGVRPQSVGLLALALACTALGFVGVMTLLAVLGRRTHSAAGMSWAILMGMAMLGGGMLPLFLMPSWLQVAANASPVAWALIAIEGAVWRGSSLAEIAPACAGLLALGGVSLGVGARAVREL</sequence>
<dbReference type="PANTHER" id="PTHR30294">
    <property type="entry name" value="MEMBRANE COMPONENT OF ABC TRANSPORTER YHHJ-RELATED"/>
    <property type="match status" value="1"/>
</dbReference>